<dbReference type="AlphaFoldDB" id="A0ABD5PTR4"/>
<feature type="domain" description="Halobacterial output" evidence="2">
    <location>
        <begin position="25"/>
        <end position="98"/>
    </location>
</feature>
<dbReference type="RefSeq" id="WP_250141991.1">
    <property type="nucleotide sequence ID" value="NZ_JALIQP010000005.1"/>
</dbReference>
<evidence type="ECO:0000256" key="1">
    <source>
        <dbReference type="SAM" id="MobiDB-lite"/>
    </source>
</evidence>
<name>A0ABD5PTR4_9EURY</name>
<dbReference type="EMBL" id="JBHSFA010000009">
    <property type="protein sequence ID" value="MFC4543985.1"/>
    <property type="molecule type" value="Genomic_DNA"/>
</dbReference>
<sequence length="100" mass="10979">MTERRRSTSHGCAFGRRIRYEPSPDEPPSIAAATALARYHDEDVTAASTRLYDYVDPEALDALFADTCNGSARSTGSVEIDADDLTMTITPDRVEVRPTN</sequence>
<keyword evidence="4" id="KW-1185">Reference proteome</keyword>
<gene>
    <name evidence="3" type="ORF">ACFO5R_18820</name>
</gene>
<protein>
    <submittedName>
        <fullName evidence="3">HalOD1 output domain-containing protein</fullName>
    </submittedName>
</protein>
<evidence type="ECO:0000313" key="4">
    <source>
        <dbReference type="Proteomes" id="UP001595898"/>
    </source>
</evidence>
<comment type="caution">
    <text evidence="3">The sequence shown here is derived from an EMBL/GenBank/DDBJ whole genome shotgun (WGS) entry which is preliminary data.</text>
</comment>
<feature type="region of interest" description="Disordered" evidence="1">
    <location>
        <begin position="1"/>
        <end position="27"/>
    </location>
</feature>
<evidence type="ECO:0000259" key="2">
    <source>
        <dbReference type="Pfam" id="PF18545"/>
    </source>
</evidence>
<evidence type="ECO:0000313" key="3">
    <source>
        <dbReference type="EMBL" id="MFC4543985.1"/>
    </source>
</evidence>
<dbReference type="InterPro" id="IPR040624">
    <property type="entry name" value="HalOD1"/>
</dbReference>
<accession>A0ABD5PTR4</accession>
<dbReference type="Pfam" id="PF18545">
    <property type="entry name" value="HalOD1"/>
    <property type="match status" value="1"/>
</dbReference>
<dbReference type="Proteomes" id="UP001595898">
    <property type="component" value="Unassembled WGS sequence"/>
</dbReference>
<reference evidence="3 4" key="1">
    <citation type="journal article" date="2019" name="Int. J. Syst. Evol. Microbiol.">
        <title>The Global Catalogue of Microorganisms (GCM) 10K type strain sequencing project: providing services to taxonomists for standard genome sequencing and annotation.</title>
        <authorList>
            <consortium name="The Broad Institute Genomics Platform"/>
            <consortium name="The Broad Institute Genome Sequencing Center for Infectious Disease"/>
            <person name="Wu L."/>
            <person name="Ma J."/>
        </authorList>
    </citation>
    <scope>NUCLEOTIDE SEQUENCE [LARGE SCALE GENOMIC DNA]</scope>
    <source>
        <strain evidence="3 4">WLHS5</strain>
    </source>
</reference>
<organism evidence="3 4">
    <name type="scientific">Halosolutus amylolyticus</name>
    <dbReference type="NCBI Taxonomy" id="2932267"/>
    <lineage>
        <taxon>Archaea</taxon>
        <taxon>Methanobacteriati</taxon>
        <taxon>Methanobacteriota</taxon>
        <taxon>Stenosarchaea group</taxon>
        <taxon>Halobacteria</taxon>
        <taxon>Halobacteriales</taxon>
        <taxon>Natrialbaceae</taxon>
        <taxon>Halosolutus</taxon>
    </lineage>
</organism>
<proteinExistence type="predicted"/>